<name>A0A423T303_PENVA</name>
<evidence type="ECO:0000313" key="3">
    <source>
        <dbReference type="EMBL" id="ROT70854.1"/>
    </source>
</evidence>
<comment type="similarity">
    <text evidence="1">Belongs to the aspartyl/asparaginyl beta-hydroxylase family.</text>
</comment>
<evidence type="ECO:0000259" key="2">
    <source>
        <dbReference type="Pfam" id="PF05118"/>
    </source>
</evidence>
<evidence type="ECO:0000256" key="1">
    <source>
        <dbReference type="ARBA" id="ARBA00007730"/>
    </source>
</evidence>
<reference evidence="3 4" key="2">
    <citation type="submission" date="2019-01" db="EMBL/GenBank/DDBJ databases">
        <title>The decoding of complex shrimp genome reveals the adaptation for benthos swimmer, frequently molting mechanism and breeding impact on genome.</title>
        <authorList>
            <person name="Sun Y."/>
            <person name="Gao Y."/>
            <person name="Yu Y."/>
        </authorList>
    </citation>
    <scope>NUCLEOTIDE SEQUENCE [LARGE SCALE GENOMIC DNA]</scope>
    <source>
        <tissue evidence="3">Muscle</tissue>
    </source>
</reference>
<proteinExistence type="inferred from homology"/>
<dbReference type="InterPro" id="IPR039038">
    <property type="entry name" value="ASPH"/>
</dbReference>
<organism evidence="3 4">
    <name type="scientific">Penaeus vannamei</name>
    <name type="common">Whiteleg shrimp</name>
    <name type="synonym">Litopenaeus vannamei</name>
    <dbReference type="NCBI Taxonomy" id="6689"/>
    <lineage>
        <taxon>Eukaryota</taxon>
        <taxon>Metazoa</taxon>
        <taxon>Ecdysozoa</taxon>
        <taxon>Arthropoda</taxon>
        <taxon>Crustacea</taxon>
        <taxon>Multicrustacea</taxon>
        <taxon>Malacostraca</taxon>
        <taxon>Eumalacostraca</taxon>
        <taxon>Eucarida</taxon>
        <taxon>Decapoda</taxon>
        <taxon>Dendrobranchiata</taxon>
        <taxon>Penaeoidea</taxon>
        <taxon>Penaeidae</taxon>
        <taxon>Penaeus</taxon>
    </lineage>
</organism>
<reference evidence="3 4" key="1">
    <citation type="submission" date="2018-04" db="EMBL/GenBank/DDBJ databases">
        <authorList>
            <person name="Zhang X."/>
            <person name="Yuan J."/>
            <person name="Li F."/>
            <person name="Xiang J."/>
        </authorList>
    </citation>
    <scope>NUCLEOTIDE SEQUENCE [LARGE SCALE GENOMIC DNA]</scope>
    <source>
        <tissue evidence="3">Muscle</tissue>
    </source>
</reference>
<dbReference type="InterPro" id="IPR027443">
    <property type="entry name" value="IPNS-like_sf"/>
</dbReference>
<dbReference type="InterPro" id="IPR019734">
    <property type="entry name" value="TPR_rpt"/>
</dbReference>
<dbReference type="InterPro" id="IPR011990">
    <property type="entry name" value="TPR-like_helical_dom_sf"/>
</dbReference>
<dbReference type="EMBL" id="QCYY01002380">
    <property type="protein sequence ID" value="ROT70854.1"/>
    <property type="molecule type" value="Genomic_DNA"/>
</dbReference>
<dbReference type="SUPFAM" id="SSF48452">
    <property type="entry name" value="TPR-like"/>
    <property type="match status" value="1"/>
</dbReference>
<dbReference type="Gene3D" id="2.60.120.330">
    <property type="entry name" value="B-lactam Antibiotic, Isopenicillin N Synthase, Chain"/>
    <property type="match status" value="1"/>
</dbReference>
<dbReference type="Gene3D" id="1.25.40.10">
    <property type="entry name" value="Tetratricopeptide repeat domain"/>
    <property type="match status" value="1"/>
</dbReference>
<sequence>MHPTSTLGLTSLPNPGKALNSFGALLHRVPQSARALYGRACSLDRLAEVERSNSRLEQAIATYRSVIDMADEHPDQVPLPLLRLAAEKCIERMRFRGFMGKAVRVQQRLLQRFPDDISLRNQMGVTFLLMNQPAAAKDVFKEVLEKWPEDGFAQVHYGFVLKTTYNNNTGGIEYMQKGISSGAEGTQDGRFYFHLGDALQREGKTEEAYKLYDIGVEKGLFLSRYQRSLYNVDRLRSQPLWSQEETSYQEFFRKLEQNWLIIRKEGLEALALPPQDGFRPEAENLQDTGDWKQYEIFSRGRKITANCVKTPQTCALVESFKPAAGCKRGQVKFSVMYPGTHVHAHTGPTNCRLRAHLGLLVPEGLHLRVGETNQSWAEGRVIVFDDSWEHEVWHEGDSPRLILIVDVWHPELTEEERLSLSPI</sequence>
<feature type="domain" description="Aspartyl/asparaginy/proline hydroxylase" evidence="2">
    <location>
        <begin position="256"/>
        <end position="410"/>
    </location>
</feature>
<dbReference type="SMART" id="SM00028">
    <property type="entry name" value="TPR"/>
    <property type="match status" value="3"/>
</dbReference>
<dbReference type="Proteomes" id="UP000283509">
    <property type="component" value="Unassembled WGS sequence"/>
</dbReference>
<accession>A0A423T303</accession>
<dbReference type="SUPFAM" id="SSF51197">
    <property type="entry name" value="Clavaminate synthase-like"/>
    <property type="match status" value="1"/>
</dbReference>
<protein>
    <recommendedName>
        <fullName evidence="2">Aspartyl/asparaginy/proline hydroxylase domain-containing protein</fullName>
    </recommendedName>
</protein>
<dbReference type="AlphaFoldDB" id="A0A423T303"/>
<evidence type="ECO:0000313" key="4">
    <source>
        <dbReference type="Proteomes" id="UP000283509"/>
    </source>
</evidence>
<dbReference type="PANTHER" id="PTHR12366:SF29">
    <property type="entry name" value="ASPARTYL BETA-HYDROXYLASE, ISOFORM L"/>
    <property type="match status" value="1"/>
</dbReference>
<dbReference type="STRING" id="6689.A0A423T303"/>
<keyword evidence="4" id="KW-1185">Reference proteome</keyword>
<dbReference type="GO" id="GO:0005783">
    <property type="term" value="C:endoplasmic reticulum"/>
    <property type="evidence" value="ECO:0007669"/>
    <property type="project" value="TreeGrafter"/>
</dbReference>
<dbReference type="Pfam" id="PF05118">
    <property type="entry name" value="Asp_Arg_Hydrox"/>
    <property type="match status" value="1"/>
</dbReference>
<dbReference type="GO" id="GO:0062101">
    <property type="term" value="F:peptidyl-aspartic acid 3-dioxygenase activity"/>
    <property type="evidence" value="ECO:0007669"/>
    <property type="project" value="InterPro"/>
</dbReference>
<dbReference type="InterPro" id="IPR007803">
    <property type="entry name" value="Asp/Arg/Pro-Hydrxlase"/>
</dbReference>
<dbReference type="Pfam" id="PF13174">
    <property type="entry name" value="TPR_6"/>
    <property type="match status" value="1"/>
</dbReference>
<dbReference type="PANTHER" id="PTHR12366">
    <property type="entry name" value="ASPARTYL/ASPARAGINYL BETA-HYDROXYLASE"/>
    <property type="match status" value="1"/>
</dbReference>
<comment type="caution">
    <text evidence="3">The sequence shown here is derived from an EMBL/GenBank/DDBJ whole genome shotgun (WGS) entry which is preliminary data.</text>
</comment>
<gene>
    <name evidence="3" type="ORF">C7M84_010873</name>
</gene>
<dbReference type="OrthoDB" id="438431at2759"/>